<feature type="transmembrane region" description="Helical" evidence="6">
    <location>
        <begin position="314"/>
        <end position="339"/>
    </location>
</feature>
<dbReference type="GO" id="GO:0140359">
    <property type="term" value="F:ABC-type transporter activity"/>
    <property type="evidence" value="ECO:0007669"/>
    <property type="project" value="InterPro"/>
</dbReference>
<dbReference type="RefSeq" id="WP_056956476.1">
    <property type="nucleotide sequence ID" value="NZ_AZFJ01000040.1"/>
</dbReference>
<dbReference type="PATRIC" id="fig|1423783.4.peg.615"/>
<dbReference type="OrthoDB" id="9768837at2"/>
<gene>
    <name evidence="8" type="ORF">FC50_GL000595</name>
</gene>
<dbReference type="PANTHER" id="PTHR30294:SF29">
    <property type="entry name" value="MULTIDRUG ABC TRANSPORTER PERMEASE YBHS-RELATED"/>
    <property type="match status" value="1"/>
</dbReference>
<feature type="domain" description="ABC-2 type transporter transmembrane" evidence="7">
    <location>
        <begin position="19"/>
        <end position="383"/>
    </location>
</feature>
<sequence>MRKLKLIAGMVFRKNFRSFSWWSLVLTPLLAVAIIGGIKWYMNQTHETATVVVVAPQSIGASLHAASNDDVTYKVVPTSKRGQKELKAKDADALLVIPNSGAASAKLYTRDDGNNVSKTAITTTLSGLNTISTAQKLGLSSAQLAQLTKPTRLSSKSVSFKANKMVIASGKSDTLKTILSLAVGALMYVFLLSYGGIISQEIATEKGSRIEESILTAIRASTQFYGKLLGVAALLAVQLGFYAVFAALAWMLRDHVPAISQLINGINWGAIGWPFVLSMLAFFAIGIISYTILAALCGSLVSNQEQAGMALQPVLYLGMIGYFAAINVSSGSGPILKVFSYIPFISPLVMPARFGVDQVGISAVLIAVIINVIFLAGFTWFSARAYRANVLVYSDSGLMNAFKKSLTLSKHTK</sequence>
<dbReference type="AlphaFoldDB" id="A0A0R1TZJ4"/>
<feature type="transmembrane region" description="Helical" evidence="6">
    <location>
        <begin position="271"/>
        <end position="302"/>
    </location>
</feature>
<dbReference type="PANTHER" id="PTHR30294">
    <property type="entry name" value="MEMBRANE COMPONENT OF ABC TRANSPORTER YHHJ-RELATED"/>
    <property type="match status" value="1"/>
</dbReference>
<dbReference type="InterPro" id="IPR051449">
    <property type="entry name" value="ABC-2_transporter_component"/>
</dbReference>
<keyword evidence="3 6" id="KW-0812">Transmembrane</keyword>
<protein>
    <submittedName>
        <fullName evidence="8">ABC superfamily ATP binding cassette transporter, membrane protein</fullName>
    </submittedName>
</protein>
<evidence type="ECO:0000256" key="2">
    <source>
        <dbReference type="ARBA" id="ARBA00022475"/>
    </source>
</evidence>
<keyword evidence="5 6" id="KW-0472">Membrane</keyword>
<evidence type="ECO:0000313" key="8">
    <source>
        <dbReference type="EMBL" id="KRL86633.1"/>
    </source>
</evidence>
<name>A0A0R1TZJ4_9LACO</name>
<feature type="transmembrane region" description="Helical" evidence="6">
    <location>
        <begin position="178"/>
        <end position="199"/>
    </location>
</feature>
<keyword evidence="9" id="KW-1185">Reference proteome</keyword>
<evidence type="ECO:0000259" key="7">
    <source>
        <dbReference type="Pfam" id="PF12698"/>
    </source>
</evidence>
<keyword evidence="2" id="KW-1003">Cell membrane</keyword>
<evidence type="ECO:0000256" key="1">
    <source>
        <dbReference type="ARBA" id="ARBA00004651"/>
    </source>
</evidence>
<accession>A0A0R1TZJ4</accession>
<keyword evidence="4 6" id="KW-1133">Transmembrane helix</keyword>
<dbReference type="EMBL" id="AZFJ01000040">
    <property type="protein sequence ID" value="KRL86633.1"/>
    <property type="molecule type" value="Genomic_DNA"/>
</dbReference>
<feature type="transmembrane region" description="Helical" evidence="6">
    <location>
        <begin position="21"/>
        <end position="42"/>
    </location>
</feature>
<comment type="subcellular location">
    <subcellularLocation>
        <location evidence="1">Cell membrane</location>
        <topology evidence="1">Multi-pass membrane protein</topology>
    </subcellularLocation>
</comment>
<comment type="caution">
    <text evidence="8">The sequence shown here is derived from an EMBL/GenBank/DDBJ whole genome shotgun (WGS) entry which is preliminary data.</text>
</comment>
<evidence type="ECO:0000256" key="4">
    <source>
        <dbReference type="ARBA" id="ARBA00022989"/>
    </source>
</evidence>
<reference evidence="8 9" key="1">
    <citation type="journal article" date="2015" name="Genome Announc.">
        <title>Expanding the biotechnology potential of lactobacilli through comparative genomics of 213 strains and associated genera.</title>
        <authorList>
            <person name="Sun Z."/>
            <person name="Harris H.M."/>
            <person name="McCann A."/>
            <person name="Guo C."/>
            <person name="Argimon S."/>
            <person name="Zhang W."/>
            <person name="Yang X."/>
            <person name="Jeffery I.B."/>
            <person name="Cooney J.C."/>
            <person name="Kagawa T.F."/>
            <person name="Liu W."/>
            <person name="Song Y."/>
            <person name="Salvetti E."/>
            <person name="Wrobel A."/>
            <person name="Rasinkangas P."/>
            <person name="Parkhill J."/>
            <person name="Rea M.C."/>
            <person name="O'Sullivan O."/>
            <person name="Ritari J."/>
            <person name="Douillard F.P."/>
            <person name="Paul Ross R."/>
            <person name="Yang R."/>
            <person name="Briner A.E."/>
            <person name="Felis G.E."/>
            <person name="de Vos W.M."/>
            <person name="Barrangou R."/>
            <person name="Klaenhammer T.R."/>
            <person name="Caufield P.W."/>
            <person name="Cui Y."/>
            <person name="Zhang H."/>
            <person name="O'Toole P.W."/>
        </authorList>
    </citation>
    <scope>NUCLEOTIDE SEQUENCE [LARGE SCALE GENOMIC DNA]</scope>
    <source>
        <strain evidence="8 9">DSM 15945</strain>
    </source>
</reference>
<feature type="transmembrane region" description="Helical" evidence="6">
    <location>
        <begin position="228"/>
        <end position="251"/>
    </location>
</feature>
<organism evidence="8 9">
    <name type="scientific">Lacticaseibacillus pantheris DSM 15945 = JCM 12539 = NBRC 106106</name>
    <dbReference type="NCBI Taxonomy" id="1423783"/>
    <lineage>
        <taxon>Bacteria</taxon>
        <taxon>Bacillati</taxon>
        <taxon>Bacillota</taxon>
        <taxon>Bacilli</taxon>
        <taxon>Lactobacillales</taxon>
        <taxon>Lactobacillaceae</taxon>
        <taxon>Lacticaseibacillus</taxon>
    </lineage>
</organism>
<evidence type="ECO:0000313" key="9">
    <source>
        <dbReference type="Proteomes" id="UP000051922"/>
    </source>
</evidence>
<dbReference type="GO" id="GO:0005886">
    <property type="term" value="C:plasma membrane"/>
    <property type="evidence" value="ECO:0007669"/>
    <property type="project" value="UniProtKB-SubCell"/>
</dbReference>
<proteinExistence type="predicted"/>
<dbReference type="Pfam" id="PF12698">
    <property type="entry name" value="ABC2_membrane_3"/>
    <property type="match status" value="1"/>
</dbReference>
<dbReference type="InterPro" id="IPR013525">
    <property type="entry name" value="ABC2_TM"/>
</dbReference>
<evidence type="ECO:0000256" key="6">
    <source>
        <dbReference type="SAM" id="Phobius"/>
    </source>
</evidence>
<dbReference type="Proteomes" id="UP000051922">
    <property type="component" value="Unassembled WGS sequence"/>
</dbReference>
<evidence type="ECO:0000256" key="3">
    <source>
        <dbReference type="ARBA" id="ARBA00022692"/>
    </source>
</evidence>
<evidence type="ECO:0000256" key="5">
    <source>
        <dbReference type="ARBA" id="ARBA00023136"/>
    </source>
</evidence>
<dbReference type="STRING" id="1423783.FC50_GL000595"/>
<feature type="transmembrane region" description="Helical" evidence="6">
    <location>
        <begin position="359"/>
        <end position="381"/>
    </location>
</feature>